<dbReference type="Proteomes" id="UP000001037">
    <property type="component" value="Chromosome"/>
</dbReference>
<gene>
    <name evidence="2" type="ordered locus">Pyrfu_0454</name>
</gene>
<dbReference type="HOGENOM" id="CLU_1507442_0_0_2"/>
<sequence length="178" mass="19869">MALALRARRRLLLNAADVVERLRRLEWRKLGVCHVLLVGSLARRGVGRDVDLLVLPCGGRHLDMEEKLRVMLTVSDALGIDPDQVDVIGLDEAPCPLLEEAARHNVILYTVDRGALIDELLRRLGVCEDEAISSRKLNVIEAAVRAALRRWGPRASLRDSTTRLSRPRRGSTGSERWG</sequence>
<reference evidence="2 3" key="1">
    <citation type="journal article" date="2011" name="Stand. Genomic Sci.">
        <title>Complete genome sequence of the hyperthermophilic chemolithoautotroph Pyrolobus fumarii type strain (1A).</title>
        <authorList>
            <person name="Anderson I."/>
            <person name="Goker M."/>
            <person name="Nolan M."/>
            <person name="Lucas S."/>
            <person name="Hammon N."/>
            <person name="Deshpande S."/>
            <person name="Cheng J.F."/>
            <person name="Tapia R."/>
            <person name="Han C."/>
            <person name="Goodwin L."/>
            <person name="Pitluck S."/>
            <person name="Huntemann M."/>
            <person name="Liolios K."/>
            <person name="Ivanova N."/>
            <person name="Pagani I."/>
            <person name="Mavromatis K."/>
            <person name="Ovchinikova G."/>
            <person name="Pati A."/>
            <person name="Chen A."/>
            <person name="Palaniappan K."/>
            <person name="Land M."/>
            <person name="Hauser L."/>
            <person name="Brambilla E.M."/>
            <person name="Huber H."/>
            <person name="Yasawong M."/>
            <person name="Rohde M."/>
            <person name="Spring S."/>
            <person name="Abt B."/>
            <person name="Sikorski J."/>
            <person name="Wirth R."/>
            <person name="Detter J.C."/>
            <person name="Woyke T."/>
            <person name="Bristow J."/>
            <person name="Eisen J.A."/>
            <person name="Markowitz V."/>
            <person name="Hugenholtz P."/>
            <person name="Kyrpides N.C."/>
            <person name="Klenk H.P."/>
            <person name="Lapidus A."/>
        </authorList>
    </citation>
    <scope>NUCLEOTIDE SEQUENCE [LARGE SCALE GENOMIC DNA]</scope>
    <source>
        <strain evidence="3">DSM 11204 / 1A</strain>
    </source>
</reference>
<dbReference type="GeneID" id="11140101"/>
<keyword evidence="3" id="KW-1185">Reference proteome</keyword>
<dbReference type="STRING" id="694429.Pyrfu_0454"/>
<protein>
    <recommendedName>
        <fullName evidence="4">DNA polymerase beta domain protein region</fullName>
    </recommendedName>
</protein>
<dbReference type="KEGG" id="pfm:Pyrfu_0454"/>
<accession>G0EG77</accession>
<feature type="region of interest" description="Disordered" evidence="1">
    <location>
        <begin position="159"/>
        <end position="178"/>
    </location>
</feature>
<proteinExistence type="predicted"/>
<organism evidence="2 3">
    <name type="scientific">Pyrolobus fumarii (strain DSM 11204 / 1A)</name>
    <dbReference type="NCBI Taxonomy" id="694429"/>
    <lineage>
        <taxon>Archaea</taxon>
        <taxon>Thermoproteota</taxon>
        <taxon>Thermoprotei</taxon>
        <taxon>Desulfurococcales</taxon>
        <taxon>Pyrodictiaceae</taxon>
        <taxon>Pyrolobus</taxon>
    </lineage>
</organism>
<dbReference type="SUPFAM" id="SSF81301">
    <property type="entry name" value="Nucleotidyltransferase"/>
    <property type="match status" value="1"/>
</dbReference>
<evidence type="ECO:0000313" key="3">
    <source>
        <dbReference type="Proteomes" id="UP000001037"/>
    </source>
</evidence>
<dbReference type="InParanoid" id="G0EG77"/>
<dbReference type="EMBL" id="CP002838">
    <property type="protein sequence ID" value="AEM38325.1"/>
    <property type="molecule type" value="Genomic_DNA"/>
</dbReference>
<evidence type="ECO:0000313" key="2">
    <source>
        <dbReference type="EMBL" id="AEM38325.1"/>
    </source>
</evidence>
<evidence type="ECO:0000256" key="1">
    <source>
        <dbReference type="SAM" id="MobiDB-lite"/>
    </source>
</evidence>
<name>G0EG77_PYRF1</name>
<dbReference type="AlphaFoldDB" id="G0EG77"/>
<dbReference type="RefSeq" id="WP_014026002.1">
    <property type="nucleotide sequence ID" value="NC_015931.1"/>
</dbReference>
<dbReference type="eggNOG" id="arCOG02110">
    <property type="taxonomic scope" value="Archaea"/>
</dbReference>
<dbReference type="OrthoDB" id="26889at2157"/>
<dbReference type="InterPro" id="IPR043519">
    <property type="entry name" value="NT_sf"/>
</dbReference>
<evidence type="ECO:0008006" key="4">
    <source>
        <dbReference type="Google" id="ProtNLM"/>
    </source>
</evidence>